<protein>
    <recommendedName>
        <fullName evidence="4">Cnidarian restricted protein</fullName>
    </recommendedName>
</protein>
<dbReference type="OrthoDB" id="5984767at2759"/>
<name>A0A7M5XGY8_9CNID</name>
<evidence type="ECO:0000313" key="2">
    <source>
        <dbReference type="EnsemblMetazoa" id="CLYHEMP022858.1"/>
    </source>
</evidence>
<proteinExistence type="predicted"/>
<keyword evidence="3" id="KW-1185">Reference proteome</keyword>
<accession>A0A7M5XGY8</accession>
<sequence length="263" mass="29130">MILQHLVSLLGFVNSYFLSCQSITSPTVFESFNNKDGGNCTKKQPGFNTLSVVECLLHCKLEKGGKDAVMENGGTICFCVECETPEKITEKKSQDTMVNSTFYRELKVLKVSGPIAATKQPICYQPKDNEYATFKMPHKGIVRSVTLIYVSGKLQCTGMDQTTNWGCNTANYPSQPGPHDIIVSITDDQDKTIFPDELMNAGGFITVPGVDLDSQELTLEPSSPYAVQEPDKEMRVWYNQDLIDGSEQNNTGEQCVHVVINYA</sequence>
<feature type="chain" id="PRO_5029448657" description="Cnidarian restricted protein" evidence="1">
    <location>
        <begin position="16"/>
        <end position="263"/>
    </location>
</feature>
<dbReference type="GeneID" id="136798730"/>
<evidence type="ECO:0000313" key="3">
    <source>
        <dbReference type="Proteomes" id="UP000594262"/>
    </source>
</evidence>
<dbReference type="AlphaFoldDB" id="A0A7M5XGY8"/>
<dbReference type="Proteomes" id="UP000594262">
    <property type="component" value="Unplaced"/>
</dbReference>
<reference evidence="2" key="1">
    <citation type="submission" date="2021-01" db="UniProtKB">
        <authorList>
            <consortium name="EnsemblMetazoa"/>
        </authorList>
    </citation>
    <scope>IDENTIFICATION</scope>
</reference>
<evidence type="ECO:0008006" key="4">
    <source>
        <dbReference type="Google" id="ProtNLM"/>
    </source>
</evidence>
<keyword evidence="1" id="KW-0732">Signal</keyword>
<evidence type="ECO:0000256" key="1">
    <source>
        <dbReference type="SAM" id="SignalP"/>
    </source>
</evidence>
<feature type="signal peptide" evidence="1">
    <location>
        <begin position="1"/>
        <end position="15"/>
    </location>
</feature>
<dbReference type="RefSeq" id="XP_066911490.1">
    <property type="nucleotide sequence ID" value="XM_067055389.1"/>
</dbReference>
<dbReference type="EnsemblMetazoa" id="CLYHEMT022858.1">
    <property type="protein sequence ID" value="CLYHEMP022858.1"/>
    <property type="gene ID" value="CLYHEMG022858"/>
</dbReference>
<organism evidence="2 3">
    <name type="scientific">Clytia hemisphaerica</name>
    <dbReference type="NCBI Taxonomy" id="252671"/>
    <lineage>
        <taxon>Eukaryota</taxon>
        <taxon>Metazoa</taxon>
        <taxon>Cnidaria</taxon>
        <taxon>Hydrozoa</taxon>
        <taxon>Hydroidolina</taxon>
        <taxon>Leptothecata</taxon>
        <taxon>Obeliida</taxon>
        <taxon>Clytiidae</taxon>
        <taxon>Clytia</taxon>
    </lineage>
</organism>